<organism evidence="6">
    <name type="scientific">Tanacetum cinerariifolium</name>
    <name type="common">Dalmatian daisy</name>
    <name type="synonym">Chrysanthemum cinerariifolium</name>
    <dbReference type="NCBI Taxonomy" id="118510"/>
    <lineage>
        <taxon>Eukaryota</taxon>
        <taxon>Viridiplantae</taxon>
        <taxon>Streptophyta</taxon>
        <taxon>Embryophyta</taxon>
        <taxon>Tracheophyta</taxon>
        <taxon>Spermatophyta</taxon>
        <taxon>Magnoliopsida</taxon>
        <taxon>eudicotyledons</taxon>
        <taxon>Gunneridae</taxon>
        <taxon>Pentapetalae</taxon>
        <taxon>asterids</taxon>
        <taxon>campanulids</taxon>
        <taxon>Asterales</taxon>
        <taxon>Asteraceae</taxon>
        <taxon>Asteroideae</taxon>
        <taxon>Anthemideae</taxon>
        <taxon>Anthemidinae</taxon>
        <taxon>Tanacetum</taxon>
    </lineage>
</organism>
<feature type="domain" description="GAG-pre-integrase" evidence="4">
    <location>
        <begin position="646"/>
        <end position="717"/>
    </location>
</feature>
<gene>
    <name evidence="6" type="ORF">Tci_038043</name>
</gene>
<name>A0A6L2M101_TANCI</name>
<dbReference type="PANTHER" id="PTHR42648">
    <property type="entry name" value="TRANSPOSASE, PUTATIVE-RELATED"/>
    <property type="match status" value="1"/>
</dbReference>
<dbReference type="GO" id="GO:0015074">
    <property type="term" value="P:DNA integration"/>
    <property type="evidence" value="ECO:0007669"/>
    <property type="project" value="InterPro"/>
</dbReference>
<dbReference type="InterPro" id="IPR001584">
    <property type="entry name" value="Integrase_cat-core"/>
</dbReference>
<dbReference type="InterPro" id="IPR025724">
    <property type="entry name" value="GAG-pre-integrase_dom"/>
</dbReference>
<reference evidence="6" key="1">
    <citation type="journal article" date="2019" name="Sci. Rep.">
        <title>Draft genome of Tanacetum cinerariifolium, the natural source of mosquito coil.</title>
        <authorList>
            <person name="Yamashiro T."/>
            <person name="Shiraishi A."/>
            <person name="Satake H."/>
            <person name="Nakayama K."/>
        </authorList>
    </citation>
    <scope>NUCLEOTIDE SEQUENCE</scope>
</reference>
<dbReference type="PANTHER" id="PTHR42648:SF18">
    <property type="entry name" value="RETROTRANSPOSON, UNCLASSIFIED-LIKE PROTEIN"/>
    <property type="match status" value="1"/>
</dbReference>
<evidence type="ECO:0000259" key="4">
    <source>
        <dbReference type="Pfam" id="PF13976"/>
    </source>
</evidence>
<evidence type="ECO:0000256" key="1">
    <source>
        <dbReference type="SAM" id="Coils"/>
    </source>
</evidence>
<feature type="coiled-coil region" evidence="1">
    <location>
        <begin position="524"/>
        <end position="583"/>
    </location>
</feature>
<dbReference type="InterPro" id="IPR012337">
    <property type="entry name" value="RNaseH-like_sf"/>
</dbReference>
<dbReference type="GO" id="GO:0003676">
    <property type="term" value="F:nucleic acid binding"/>
    <property type="evidence" value="ECO:0007669"/>
    <property type="project" value="InterPro"/>
</dbReference>
<dbReference type="InterPro" id="IPR039537">
    <property type="entry name" value="Retrotran_Ty1/copia-like"/>
</dbReference>
<evidence type="ECO:0000259" key="5">
    <source>
        <dbReference type="Pfam" id="PF25597"/>
    </source>
</evidence>
<dbReference type="InterPro" id="IPR036397">
    <property type="entry name" value="RNaseH_sf"/>
</dbReference>
<feature type="coiled-coil region" evidence="1">
    <location>
        <begin position="390"/>
        <end position="424"/>
    </location>
</feature>
<evidence type="ECO:0000256" key="2">
    <source>
        <dbReference type="SAM" id="MobiDB-lite"/>
    </source>
</evidence>
<comment type="caution">
    <text evidence="6">The sequence shown here is derived from an EMBL/GenBank/DDBJ whole genome shotgun (WGS) entry which is preliminary data.</text>
</comment>
<dbReference type="AlphaFoldDB" id="A0A6L2M101"/>
<feature type="region of interest" description="Disordered" evidence="2">
    <location>
        <begin position="968"/>
        <end position="996"/>
    </location>
</feature>
<feature type="domain" description="Retroviral polymerase SH3-like" evidence="5">
    <location>
        <begin position="821"/>
        <end position="874"/>
    </location>
</feature>
<evidence type="ECO:0000259" key="3">
    <source>
        <dbReference type="Pfam" id="PF00665"/>
    </source>
</evidence>
<sequence>MRIPLLYRGEYSQWHEKFMNYLEEQTDGETMINSIQNDDHPLPVVAQVSLVGTASNAIPTLKDPKFWTAEEKKTRKIDRLARSLLIEGLSNDIYSLIDSNETAKDLWDALERQMRGSEYGEQYRKAAILYEYETFKATEGENFLDTYLRCLQVINDLKKCGYKKDNCELNYKFLNNLQPEWKQYGTLMRQSKNLMDINIDALYNILKRNQGDVNDALGYKKKVVVVALDPFALVAEKQNDLKKITALLAKAFNRKKYCAKPTNNNLRTSSASFSSTNKKSEYVKSVKKKENKKKAKVKDYNYYKTKMLAKKESDEQVLLAENQAWMESSSDSDQEINANMVFMAKMENVLSYSDESSSSAEETIAEEERYEYMIRYSTLCDNDKQHRKKIDEKEILFDKMSRQLVEMNNNVLRLQEKILEKESKISELEGCTIHMIMPSKDTLYNGRKGIALEIEKFKRERDNKIEFAYDYGNLNASYVNEKIIFLDDYFQEIINPDFEKIDSLFQQTSSLKSYVPTVILEKIIIDLEEEVVSLLEKKANLETIKSLKSKCFESSENAISKSENQSENDCQVVEKECDKVENSKVIAPRMFKLNVSQSVSPISINDFAMIAGYGDVVIGSTTINKSTCFIRNKDGIDLLTGDRSSNLYTIAFNKVASNSSTCLLAKVSSSQSWLWHQRLSHLNFTTINNLVKNNLVQGLPKMKFDKDHLCSACEQGKIHRKHHKKRYVLVVVDDYSRYTWVFFIHSKDEASEVIISFIKKTQVNLQLQVQRVRTNNGTEFKNKTLAKFFDELSQHLVSHKIIRLSTNVSIKLLIHKRFGFRCYLLNDYDDVRKLKAKGDIEVFVGYSKESAAFRIYNKRTRKIHESVNVNFNEILEMASKQFSFDPGLSILNETENFQIHRFHKFQKHQKKIWKIYFKNFTMSILILQKIMKSSTTNVETSNVEIPSHEEEVFHESFESFQEESSSSLLNDDVQQSSKEVEVPSSNTQSVSNNMVPNVNEASTSYNVFNERLEDAYFNASTSFHDSSNVHTFYQPYPHEKKWTKDHPLHYHCSIEPANVDEALKDVDWVSAMQEELDQFARFKVLLNVFTETLYTGNPWVYLIHNHGTKHKVWLKNVYGTNNYALYSCEWKAFITHSQYVRVNTLHFIRATPDEYYVTGYHNDGTECNGYDLARVGFRQRSPIDKDPRMQHECVWDNHEEHHQDEKNCFYALLLAYVTD</sequence>
<protein>
    <submittedName>
        <fullName evidence="6">Uncharacterized protein</fullName>
    </submittedName>
</protein>
<dbReference type="Pfam" id="PF13976">
    <property type="entry name" value="gag_pre-integrs"/>
    <property type="match status" value="1"/>
</dbReference>
<feature type="domain" description="Integrase catalytic" evidence="3">
    <location>
        <begin position="722"/>
        <end position="792"/>
    </location>
</feature>
<dbReference type="SUPFAM" id="SSF53098">
    <property type="entry name" value="Ribonuclease H-like"/>
    <property type="match status" value="1"/>
</dbReference>
<dbReference type="Pfam" id="PF14223">
    <property type="entry name" value="Retrotran_gag_2"/>
    <property type="match status" value="1"/>
</dbReference>
<keyword evidence="1" id="KW-0175">Coiled coil</keyword>
<dbReference type="Gene3D" id="3.30.420.10">
    <property type="entry name" value="Ribonuclease H-like superfamily/Ribonuclease H"/>
    <property type="match status" value="1"/>
</dbReference>
<dbReference type="EMBL" id="BKCJ010005318">
    <property type="protein sequence ID" value="GEU66065.1"/>
    <property type="molecule type" value="Genomic_DNA"/>
</dbReference>
<evidence type="ECO:0000313" key="6">
    <source>
        <dbReference type="EMBL" id="GEU66065.1"/>
    </source>
</evidence>
<proteinExistence type="predicted"/>
<dbReference type="Pfam" id="PF00665">
    <property type="entry name" value="rve"/>
    <property type="match status" value="1"/>
</dbReference>
<dbReference type="Pfam" id="PF25597">
    <property type="entry name" value="SH3_retrovirus"/>
    <property type="match status" value="1"/>
</dbReference>
<accession>A0A6L2M101</accession>
<dbReference type="InterPro" id="IPR057670">
    <property type="entry name" value="SH3_retrovirus"/>
</dbReference>